<feature type="region of interest" description="Disordered" evidence="2">
    <location>
        <begin position="1"/>
        <end position="21"/>
    </location>
</feature>
<feature type="compositionally biased region" description="Low complexity" evidence="2">
    <location>
        <begin position="75"/>
        <end position="87"/>
    </location>
</feature>
<dbReference type="GO" id="GO:0046872">
    <property type="term" value="F:metal ion binding"/>
    <property type="evidence" value="ECO:0007669"/>
    <property type="project" value="UniProtKB-KW"/>
</dbReference>
<feature type="compositionally biased region" description="Basic and acidic residues" evidence="2">
    <location>
        <begin position="205"/>
        <end position="216"/>
    </location>
</feature>
<evidence type="ECO:0000313" key="5">
    <source>
        <dbReference type="Proteomes" id="UP000248039"/>
    </source>
</evidence>
<dbReference type="Gene3D" id="1.50.10.10">
    <property type="match status" value="1"/>
</dbReference>
<feature type="domain" description="Lantibiotic biosynthesis protein dehydration" evidence="3">
    <location>
        <begin position="90"/>
        <end position="237"/>
    </location>
</feature>
<dbReference type="PRINTS" id="PR01950">
    <property type="entry name" value="LANCSUPER"/>
</dbReference>
<accession>A0A2V4PAV9</accession>
<feature type="binding site" evidence="1">
    <location>
        <position position="630"/>
    </location>
    <ligand>
        <name>Zn(2+)</name>
        <dbReference type="ChEBI" id="CHEBI:29105"/>
    </ligand>
</feature>
<evidence type="ECO:0000259" key="3">
    <source>
        <dbReference type="Pfam" id="PF13575"/>
    </source>
</evidence>
<dbReference type="InterPro" id="IPR007822">
    <property type="entry name" value="LANC-like"/>
</dbReference>
<keyword evidence="1" id="KW-0862">Zinc</keyword>
<organism evidence="4 5">
    <name type="scientific">Streptomyces tateyamensis</name>
    <dbReference type="NCBI Taxonomy" id="565073"/>
    <lineage>
        <taxon>Bacteria</taxon>
        <taxon>Bacillati</taxon>
        <taxon>Actinomycetota</taxon>
        <taxon>Actinomycetes</taxon>
        <taxon>Kitasatosporales</taxon>
        <taxon>Streptomycetaceae</taxon>
        <taxon>Streptomyces</taxon>
    </lineage>
</organism>
<dbReference type="SMART" id="SM01260">
    <property type="entry name" value="LANC_like"/>
    <property type="match status" value="1"/>
</dbReference>
<dbReference type="EMBL" id="PYBW01000005">
    <property type="protein sequence ID" value="PYC88296.1"/>
    <property type="molecule type" value="Genomic_DNA"/>
</dbReference>
<feature type="region of interest" description="Disordered" evidence="2">
    <location>
        <begin position="47"/>
        <end position="87"/>
    </location>
</feature>
<dbReference type="InterPro" id="IPR012341">
    <property type="entry name" value="6hp_glycosidase-like_sf"/>
</dbReference>
<feature type="binding site" evidence="1">
    <location>
        <position position="584"/>
    </location>
    <ligand>
        <name>Zn(2+)</name>
        <dbReference type="ChEBI" id="CHEBI:29105"/>
    </ligand>
</feature>
<dbReference type="InterPro" id="IPR025410">
    <property type="entry name" value="Lant_dehyd"/>
</dbReference>
<feature type="binding site" evidence="1">
    <location>
        <position position="629"/>
    </location>
    <ligand>
        <name>Zn(2+)</name>
        <dbReference type="ChEBI" id="CHEBI:29105"/>
    </ligand>
</feature>
<reference evidence="4 5" key="1">
    <citation type="submission" date="2018-03" db="EMBL/GenBank/DDBJ databases">
        <title>Bioinformatic expansion and discovery of thiopeptide antibiotics.</title>
        <authorList>
            <person name="Schwalen C.J."/>
            <person name="Hudson G.A."/>
            <person name="Mitchell D.A."/>
        </authorList>
    </citation>
    <scope>NUCLEOTIDE SEQUENCE [LARGE SCALE GENOMIC DNA]</scope>
    <source>
        <strain evidence="4 5">ATCC 21389</strain>
    </source>
</reference>
<dbReference type="AlphaFoldDB" id="A0A2V4PAV9"/>
<evidence type="ECO:0000256" key="2">
    <source>
        <dbReference type="SAM" id="MobiDB-lite"/>
    </source>
</evidence>
<evidence type="ECO:0000256" key="1">
    <source>
        <dbReference type="PIRSR" id="PIRSR607822-1"/>
    </source>
</evidence>
<sequence>MVDAPARRPTTGRPEPDDLTLLSRLAADRAALRERFAVEGELTGLTRLGEAPVGDPRAGDPHTAGPQGVDPQAVGPREAGPEAGAPAGHLLQFANGTRIVYQPRPLDDLLLRVQDLLDRLNPQLRLPLLQLPLLARDGYGWRAHLATEAPRSQDELQTFHHRVGTLAAVLHLLAGPGGGRPVLVAVRDQPVLVDPGAAHHPGHPAHPDQPGDRSAAERLARHDLRHSVLRSGLLPTRSRQEAAHTEQLAAGFTEAYRLLAAEQPARLDPADLDRELWLLRLAVSTADGPVEPRRRPTVLVTERLAGPPPTAAGLRERALAKALAAAEELLRAAYRSGDPVDPVDLAWLGPTWAAPGRWTPAELGPDLYSGTAGVLLFLHQLGRVSGDADLQQAARGAELTLHRQLRRTADRLGGGLAGTGGVLYALAQLAADRPGDREVEAAADLMLRRVAATAAADSGYDLLAGNAGTIGGLLAWGAVRPSGAVTDAVARCARHLAAAGRVQSEGGTGWPTAGAGRPLAGFAHGGSGIGWALAKAGELLGEARLAELALDALDHERTLFDPKAANWRDARVADGPPSYPVLWCHGAAGIALARVELAELLDNDLLRKERDIALETVVRHGFGLDFSLCHGDFGNLEPLLLAGEPWHTVGVRRAASTLDALDERGWVCGLPQGLANPSLLVGLAGIGHGLLRLAAPADVPALLALHPPIPR</sequence>
<dbReference type="SUPFAM" id="SSF158745">
    <property type="entry name" value="LanC-like"/>
    <property type="match status" value="1"/>
</dbReference>
<keyword evidence="5" id="KW-1185">Reference proteome</keyword>
<protein>
    <recommendedName>
        <fullName evidence="3">Lantibiotic biosynthesis protein dehydration domain-containing protein</fullName>
    </recommendedName>
</protein>
<dbReference type="GO" id="GO:0005975">
    <property type="term" value="P:carbohydrate metabolic process"/>
    <property type="evidence" value="ECO:0007669"/>
    <property type="project" value="InterPro"/>
</dbReference>
<dbReference type="GO" id="GO:0031179">
    <property type="term" value="P:peptide modification"/>
    <property type="evidence" value="ECO:0007669"/>
    <property type="project" value="InterPro"/>
</dbReference>
<proteinExistence type="predicted"/>
<keyword evidence="1" id="KW-0479">Metal-binding</keyword>
<dbReference type="Pfam" id="PF13575">
    <property type="entry name" value="DUF4135"/>
    <property type="match status" value="1"/>
</dbReference>
<comment type="caution">
    <text evidence="4">The sequence shown here is derived from an EMBL/GenBank/DDBJ whole genome shotgun (WGS) entry which is preliminary data.</text>
</comment>
<dbReference type="Proteomes" id="UP000248039">
    <property type="component" value="Unassembled WGS sequence"/>
</dbReference>
<gene>
    <name evidence="4" type="ORF">C7C46_01235</name>
</gene>
<name>A0A2V4PAV9_9ACTN</name>
<feature type="region of interest" description="Disordered" evidence="2">
    <location>
        <begin position="193"/>
        <end position="216"/>
    </location>
</feature>
<dbReference type="Pfam" id="PF05147">
    <property type="entry name" value="LANC_like"/>
    <property type="match status" value="1"/>
</dbReference>
<evidence type="ECO:0000313" key="4">
    <source>
        <dbReference type="EMBL" id="PYC88296.1"/>
    </source>
</evidence>